<evidence type="ECO:0000256" key="1">
    <source>
        <dbReference type="ARBA" id="ARBA00004651"/>
    </source>
</evidence>
<dbReference type="PRINTS" id="PR01437">
    <property type="entry name" value="NUOXDRDTASE4"/>
</dbReference>
<evidence type="ECO:0000259" key="10">
    <source>
        <dbReference type="Pfam" id="PF00361"/>
    </source>
</evidence>
<feature type="transmembrane region" description="Helical" evidence="9">
    <location>
        <begin position="88"/>
        <end position="113"/>
    </location>
</feature>
<accession>A0A4Y7XF12</accession>
<reference evidence="11 12" key="1">
    <citation type="submission" date="2019-03" db="EMBL/GenBank/DDBJ databases">
        <title>Alkanindiges illinoisensis: a potential pathogenic isolated from ascites of a gastric cancer patient with abdominal metastasis.</title>
        <authorList>
            <person name="Hu X."/>
            <person name="Yang B."/>
            <person name="Yan X."/>
            <person name="Lin L."/>
            <person name="Zhao H."/>
            <person name="Zhou F."/>
            <person name="Su B."/>
            <person name="Chen J."/>
            <person name="Rui Y."/>
            <person name="Wang Q."/>
            <person name="Zheng L."/>
        </authorList>
    </citation>
    <scope>NUCLEOTIDE SEQUENCE [LARGE SCALE GENOMIC DNA]</scope>
    <source>
        <strain evidence="11 12">NFYY 23406</strain>
    </source>
</reference>
<dbReference type="OrthoDB" id="9768329at2"/>
<feature type="transmembrane region" description="Helical" evidence="9">
    <location>
        <begin position="390"/>
        <end position="409"/>
    </location>
</feature>
<keyword evidence="12" id="KW-1185">Reference proteome</keyword>
<evidence type="ECO:0000256" key="9">
    <source>
        <dbReference type="SAM" id="Phobius"/>
    </source>
</evidence>
<dbReference type="NCBIfam" id="NF009309">
    <property type="entry name" value="PRK12666.1"/>
    <property type="match status" value="1"/>
</dbReference>
<feature type="domain" description="NADH:quinone oxidoreductase/Mrp antiporter transmembrane" evidence="10">
    <location>
        <begin position="144"/>
        <end position="439"/>
    </location>
</feature>
<feature type="compositionally biased region" description="Low complexity" evidence="8">
    <location>
        <begin position="592"/>
        <end position="602"/>
    </location>
</feature>
<evidence type="ECO:0000256" key="4">
    <source>
        <dbReference type="ARBA" id="ARBA00022692"/>
    </source>
</evidence>
<comment type="caution">
    <text evidence="11">The sequence shown here is derived from an EMBL/GenBank/DDBJ whole genome shotgun (WGS) entry which is preliminary data.</text>
</comment>
<evidence type="ECO:0000313" key="11">
    <source>
        <dbReference type="EMBL" id="TEU29276.1"/>
    </source>
</evidence>
<dbReference type="Pfam" id="PF00361">
    <property type="entry name" value="Proton_antipo_M"/>
    <property type="match status" value="1"/>
</dbReference>
<dbReference type="GO" id="GO:0042773">
    <property type="term" value="P:ATP synthesis coupled electron transport"/>
    <property type="evidence" value="ECO:0007669"/>
    <property type="project" value="InterPro"/>
</dbReference>
<feature type="transmembrane region" description="Helical" evidence="9">
    <location>
        <begin position="260"/>
        <end position="287"/>
    </location>
</feature>
<feature type="transmembrane region" description="Helical" evidence="9">
    <location>
        <begin position="478"/>
        <end position="497"/>
    </location>
</feature>
<dbReference type="PANTHER" id="PTHR42703">
    <property type="entry name" value="NADH DEHYDROGENASE"/>
    <property type="match status" value="1"/>
</dbReference>
<organism evidence="11 12">
    <name type="scientific">Alkanindiges illinoisensis</name>
    <dbReference type="NCBI Taxonomy" id="197183"/>
    <lineage>
        <taxon>Bacteria</taxon>
        <taxon>Pseudomonadati</taxon>
        <taxon>Pseudomonadota</taxon>
        <taxon>Gammaproteobacteria</taxon>
        <taxon>Moraxellales</taxon>
        <taxon>Moraxellaceae</taxon>
        <taxon>Alkanindiges</taxon>
    </lineage>
</organism>
<feature type="transmembrane region" description="Helical" evidence="9">
    <location>
        <begin position="293"/>
        <end position="314"/>
    </location>
</feature>
<feature type="transmembrane region" description="Helical" evidence="9">
    <location>
        <begin position="221"/>
        <end position="248"/>
    </location>
</feature>
<feature type="transmembrane region" description="Helical" evidence="9">
    <location>
        <begin position="179"/>
        <end position="201"/>
    </location>
</feature>
<dbReference type="GO" id="GO:0005886">
    <property type="term" value="C:plasma membrane"/>
    <property type="evidence" value="ECO:0007669"/>
    <property type="project" value="UniProtKB-SubCell"/>
</dbReference>
<keyword evidence="6 9" id="KW-0472">Membrane</keyword>
<feature type="transmembrane region" description="Helical" evidence="9">
    <location>
        <begin position="321"/>
        <end position="342"/>
    </location>
</feature>
<feature type="region of interest" description="Disordered" evidence="8">
    <location>
        <begin position="575"/>
        <end position="625"/>
    </location>
</feature>
<dbReference type="InterPro" id="IPR050586">
    <property type="entry name" value="CPA3_Na-H_Antiporter_D"/>
</dbReference>
<evidence type="ECO:0000256" key="6">
    <source>
        <dbReference type="ARBA" id="ARBA00023136"/>
    </source>
</evidence>
<dbReference type="InterPro" id="IPR003918">
    <property type="entry name" value="NADH_UbQ_OxRdtase"/>
</dbReference>
<evidence type="ECO:0000256" key="2">
    <source>
        <dbReference type="ARBA" id="ARBA00005346"/>
    </source>
</evidence>
<dbReference type="InterPro" id="IPR001750">
    <property type="entry name" value="ND/Mrp_TM"/>
</dbReference>
<dbReference type="STRING" id="1120977.GCA_000619845_02413"/>
<dbReference type="AlphaFoldDB" id="A0A4Y7XF12"/>
<comment type="subcellular location">
    <subcellularLocation>
        <location evidence="1">Cell membrane</location>
        <topology evidence="1">Multi-pass membrane protein</topology>
    </subcellularLocation>
    <subcellularLocation>
        <location evidence="7">Membrane</location>
        <topology evidence="7">Multi-pass membrane protein</topology>
    </subcellularLocation>
</comment>
<protein>
    <submittedName>
        <fullName evidence="11">Monovalent cation/H+ antiporter subunit D</fullName>
    </submittedName>
</protein>
<dbReference type="PANTHER" id="PTHR42703:SF1">
    <property type="entry name" value="NA(+)_H(+) ANTIPORTER SUBUNIT D1"/>
    <property type="match status" value="1"/>
</dbReference>
<keyword evidence="4 7" id="KW-0812">Transmembrane</keyword>
<dbReference type="EMBL" id="SNTY01000014">
    <property type="protein sequence ID" value="TEU29276.1"/>
    <property type="molecule type" value="Genomic_DNA"/>
</dbReference>
<name>A0A4Y7XF12_9GAMM</name>
<feature type="transmembrane region" description="Helical" evidence="9">
    <location>
        <begin position="429"/>
        <end position="457"/>
    </location>
</feature>
<evidence type="ECO:0000256" key="5">
    <source>
        <dbReference type="ARBA" id="ARBA00022989"/>
    </source>
</evidence>
<feature type="transmembrane region" description="Helical" evidence="9">
    <location>
        <begin position="348"/>
        <end position="369"/>
    </location>
</feature>
<comment type="similarity">
    <text evidence="2">Belongs to the CPA3 antiporters (TC 2.A.63) subunit D family.</text>
</comment>
<evidence type="ECO:0000313" key="12">
    <source>
        <dbReference type="Proteomes" id="UP000297834"/>
    </source>
</evidence>
<sequence>MFAALLDFWQLHTPIFSILLPAFAAFSLILVGYPSLDSNKHKHRLRTSRIVGLAATLLGFILAINLLVQADQGVIKSYYLGEWAAPFGIALVLDRLSALMIMLTYALALPVLWYATGGWDQKGRYFHAMFQFQLMGLCGAFLTGDLFNLFVFFEILLLASYVLLLHGQGRIRFRMGVHYVVLNLTASAIFLIGLAMVYGNVGSLNMADVARLLPTLESDQFALAQAAGMILLVVFAIKAAIVPLSFWLPNTYAAASPPVMALFAIMTKVGVYSILRVNGTIFAAATVNANQQLMSWLLPIALLSSLIGVIGALAAHSMRRLVSYMLLSSVGTILIGIALPSVAAWSAALFYLIHSTLVVAAFYLLVEWISYQRSAVEDTLHPAIAVQQPVLLGICSMVIMMMIAGLPPFSGFLGKVMLLRSAAELPGTFWIFLTVLLVSFISLITLVRMGITVFWRVEPPNELIQSQYLQPERVIPHRLPLAFFSLLAMLLLLMVFASPVRQYTSASAIQLRNASAYQKAVLQYDASNQPISRRPFDSSYLPYIKNTQSTAVTDNLEQEDMIEDPALVDQAKVIENPPPTVTDNPATPLPAEPTAGAEPATPSTVPELPKQVSAELKPARSAHAP</sequence>
<evidence type="ECO:0000256" key="7">
    <source>
        <dbReference type="RuleBase" id="RU000320"/>
    </source>
</evidence>
<evidence type="ECO:0000256" key="3">
    <source>
        <dbReference type="ARBA" id="ARBA00022475"/>
    </source>
</evidence>
<feature type="transmembrane region" description="Helical" evidence="9">
    <location>
        <begin position="149"/>
        <end position="167"/>
    </location>
</feature>
<feature type="transmembrane region" description="Helical" evidence="9">
    <location>
        <begin position="15"/>
        <end position="36"/>
    </location>
</feature>
<feature type="transmembrane region" description="Helical" evidence="9">
    <location>
        <begin position="125"/>
        <end position="143"/>
    </location>
</feature>
<evidence type="ECO:0000256" key="8">
    <source>
        <dbReference type="SAM" id="MobiDB-lite"/>
    </source>
</evidence>
<feature type="transmembrane region" description="Helical" evidence="9">
    <location>
        <begin position="48"/>
        <end position="68"/>
    </location>
</feature>
<proteinExistence type="inferred from homology"/>
<dbReference type="Proteomes" id="UP000297834">
    <property type="component" value="Unassembled WGS sequence"/>
</dbReference>
<gene>
    <name evidence="11" type="ORF">E2B99_04220</name>
</gene>
<dbReference type="GO" id="GO:0008137">
    <property type="term" value="F:NADH dehydrogenase (ubiquinone) activity"/>
    <property type="evidence" value="ECO:0007669"/>
    <property type="project" value="InterPro"/>
</dbReference>
<keyword evidence="3" id="KW-1003">Cell membrane</keyword>
<keyword evidence="5 9" id="KW-1133">Transmembrane helix</keyword>